<name>A0A0F5JKJ8_9BACT</name>
<gene>
    <name evidence="1" type="ORF">HMPREF1536_01188</name>
</gene>
<protein>
    <submittedName>
        <fullName evidence="1">Uncharacterized protein</fullName>
    </submittedName>
</protein>
<dbReference type="EMBL" id="AQHW01000009">
    <property type="protein sequence ID" value="KKB58313.1"/>
    <property type="molecule type" value="Genomic_DNA"/>
</dbReference>
<sequence length="89" mass="10068">MTAIELEARKAELARQVLNIDSRDILEKLQDYLKHLYSGKEGTTNVISEEDTISKEEILAGIAEGLNEVAERRRTGTKGRTLRELINEL</sequence>
<proteinExistence type="predicted"/>
<dbReference type="Proteomes" id="UP000033035">
    <property type="component" value="Unassembled WGS sequence"/>
</dbReference>
<dbReference type="STRING" id="1203610.HMPREF1536_01188"/>
<accession>A0A0F5JKJ8</accession>
<comment type="caution">
    <text evidence="1">The sequence shown here is derived from an EMBL/GenBank/DDBJ whole genome shotgun (WGS) entry which is preliminary data.</text>
</comment>
<reference evidence="1 2" key="1">
    <citation type="submission" date="2013-04" db="EMBL/GenBank/DDBJ databases">
        <title>The Genome Sequence of Parabacteroides gordonii DSM 23371.</title>
        <authorList>
            <consortium name="The Broad Institute Genomics Platform"/>
            <person name="Earl A."/>
            <person name="Ward D."/>
            <person name="Feldgarden M."/>
            <person name="Gevers D."/>
            <person name="Martens E."/>
            <person name="Sakamoto M."/>
            <person name="Benno Y."/>
            <person name="Suzuki N."/>
            <person name="Matsunaga N."/>
            <person name="Koshihara K."/>
            <person name="Seki M."/>
            <person name="Komiya H."/>
            <person name="Walker B."/>
            <person name="Young S."/>
            <person name="Zeng Q."/>
            <person name="Gargeya S."/>
            <person name="Fitzgerald M."/>
            <person name="Haas B."/>
            <person name="Abouelleil A."/>
            <person name="Allen A.W."/>
            <person name="Alvarado L."/>
            <person name="Arachchi H.M."/>
            <person name="Berlin A.M."/>
            <person name="Chapman S.B."/>
            <person name="Gainer-Dewar J."/>
            <person name="Goldberg J."/>
            <person name="Griggs A."/>
            <person name="Gujja S."/>
            <person name="Hansen M."/>
            <person name="Howarth C."/>
            <person name="Imamovic A."/>
            <person name="Ireland A."/>
            <person name="Larimer J."/>
            <person name="McCowan C."/>
            <person name="Murphy C."/>
            <person name="Pearson M."/>
            <person name="Poon T.W."/>
            <person name="Priest M."/>
            <person name="Roberts A."/>
            <person name="Saif S."/>
            <person name="Shea T."/>
            <person name="Sisk P."/>
            <person name="Sykes S."/>
            <person name="Wortman J."/>
            <person name="Nusbaum C."/>
            <person name="Birren B."/>
        </authorList>
    </citation>
    <scope>NUCLEOTIDE SEQUENCE [LARGE SCALE GENOMIC DNA]</scope>
    <source>
        <strain evidence="1 2">MS-1</strain>
    </source>
</reference>
<dbReference type="PATRIC" id="fig|1203610.3.peg.1211"/>
<evidence type="ECO:0000313" key="2">
    <source>
        <dbReference type="Proteomes" id="UP000033035"/>
    </source>
</evidence>
<dbReference type="HOGENOM" id="CLU_193769_0_0_10"/>
<dbReference type="RefSeq" id="WP_028727741.1">
    <property type="nucleotide sequence ID" value="NZ_AUAE01000018.1"/>
</dbReference>
<dbReference type="AlphaFoldDB" id="A0A0F5JKJ8"/>
<evidence type="ECO:0000313" key="1">
    <source>
        <dbReference type="EMBL" id="KKB58313.1"/>
    </source>
</evidence>
<keyword evidence="2" id="KW-1185">Reference proteome</keyword>
<organism evidence="1 2">
    <name type="scientific">Parabacteroides gordonii MS-1 = DSM 23371</name>
    <dbReference type="NCBI Taxonomy" id="1203610"/>
    <lineage>
        <taxon>Bacteria</taxon>
        <taxon>Pseudomonadati</taxon>
        <taxon>Bacteroidota</taxon>
        <taxon>Bacteroidia</taxon>
        <taxon>Bacteroidales</taxon>
        <taxon>Tannerellaceae</taxon>
        <taxon>Parabacteroides</taxon>
    </lineage>
</organism>